<reference evidence="1 2" key="1">
    <citation type="submission" date="2014-04" db="EMBL/GenBank/DDBJ databases">
        <title>Evolutionary Origins and Diversification of the Mycorrhizal Mutualists.</title>
        <authorList>
            <consortium name="DOE Joint Genome Institute"/>
            <consortium name="Mycorrhizal Genomics Consortium"/>
            <person name="Kohler A."/>
            <person name="Kuo A."/>
            <person name="Nagy L.G."/>
            <person name="Floudas D."/>
            <person name="Copeland A."/>
            <person name="Barry K.W."/>
            <person name="Cichocki N."/>
            <person name="Veneault-Fourrey C."/>
            <person name="LaButti K."/>
            <person name="Lindquist E.A."/>
            <person name="Lipzen A."/>
            <person name="Lundell T."/>
            <person name="Morin E."/>
            <person name="Murat C."/>
            <person name="Riley R."/>
            <person name="Ohm R."/>
            <person name="Sun H."/>
            <person name="Tunlid A."/>
            <person name="Henrissat B."/>
            <person name="Grigoriev I.V."/>
            <person name="Hibbett D.S."/>
            <person name="Martin F."/>
        </authorList>
    </citation>
    <scope>NUCLEOTIDE SEQUENCE [LARGE SCALE GENOMIC DNA]</scope>
    <source>
        <strain evidence="1 2">Koide BX008</strain>
    </source>
</reference>
<evidence type="ECO:0000313" key="2">
    <source>
        <dbReference type="Proteomes" id="UP000054549"/>
    </source>
</evidence>
<dbReference type="EMBL" id="KN818223">
    <property type="protein sequence ID" value="KIL70679.1"/>
    <property type="molecule type" value="Genomic_DNA"/>
</dbReference>
<evidence type="ECO:0000313" key="1">
    <source>
        <dbReference type="EMBL" id="KIL70679.1"/>
    </source>
</evidence>
<gene>
    <name evidence="1" type="ORF">M378DRAFT_155617</name>
</gene>
<keyword evidence="2" id="KW-1185">Reference proteome</keyword>
<dbReference type="Proteomes" id="UP000054549">
    <property type="component" value="Unassembled WGS sequence"/>
</dbReference>
<organism evidence="1 2">
    <name type="scientific">Amanita muscaria (strain Koide BX008)</name>
    <dbReference type="NCBI Taxonomy" id="946122"/>
    <lineage>
        <taxon>Eukaryota</taxon>
        <taxon>Fungi</taxon>
        <taxon>Dikarya</taxon>
        <taxon>Basidiomycota</taxon>
        <taxon>Agaricomycotina</taxon>
        <taxon>Agaricomycetes</taxon>
        <taxon>Agaricomycetidae</taxon>
        <taxon>Agaricales</taxon>
        <taxon>Pluteineae</taxon>
        <taxon>Amanitaceae</taxon>
        <taxon>Amanita</taxon>
    </lineage>
</organism>
<dbReference type="AlphaFoldDB" id="A0A0C2TTN9"/>
<proteinExistence type="predicted"/>
<dbReference type="HOGENOM" id="CLU_2903709_0_0_1"/>
<protein>
    <submittedName>
        <fullName evidence="1">Uncharacterized protein</fullName>
    </submittedName>
</protein>
<sequence length="62" mass="6954">MGSAKSSAGRSEISLGVLGKRFSSWVEKTMNYTFANGAQLRSEFYDCVHKQLDIPFFLCIMV</sequence>
<name>A0A0C2TTN9_AMAMK</name>
<accession>A0A0C2TTN9</accession>
<dbReference type="InParanoid" id="A0A0C2TTN9"/>